<dbReference type="PANTHER" id="PTHR30136:SF35">
    <property type="entry name" value="HTH-TYPE TRANSCRIPTIONAL REGULATOR RV1719"/>
    <property type="match status" value="1"/>
</dbReference>
<dbReference type="GO" id="GO:0003700">
    <property type="term" value="F:DNA-binding transcription factor activity"/>
    <property type="evidence" value="ECO:0007669"/>
    <property type="project" value="TreeGrafter"/>
</dbReference>
<evidence type="ECO:0000313" key="7">
    <source>
        <dbReference type="Proteomes" id="UP000238045"/>
    </source>
</evidence>
<dbReference type="Pfam" id="PF01614">
    <property type="entry name" value="IclR_C"/>
    <property type="match status" value="1"/>
</dbReference>
<keyword evidence="1" id="KW-0805">Transcription regulation</keyword>
<dbReference type="AlphaFoldDB" id="A0A2S9EY60"/>
<evidence type="ECO:0000259" key="5">
    <source>
        <dbReference type="PROSITE" id="PS51078"/>
    </source>
</evidence>
<keyword evidence="2" id="KW-0238">DNA-binding</keyword>
<dbReference type="Gene3D" id="3.30.450.40">
    <property type="match status" value="1"/>
</dbReference>
<dbReference type="InterPro" id="IPR005471">
    <property type="entry name" value="Tscrpt_reg_IclR_N"/>
</dbReference>
<evidence type="ECO:0000259" key="4">
    <source>
        <dbReference type="PROSITE" id="PS51077"/>
    </source>
</evidence>
<evidence type="ECO:0000256" key="2">
    <source>
        <dbReference type="ARBA" id="ARBA00023125"/>
    </source>
</evidence>
<dbReference type="SUPFAM" id="SSF46785">
    <property type="entry name" value="Winged helix' DNA-binding domain"/>
    <property type="match status" value="1"/>
</dbReference>
<dbReference type="SMART" id="SM00346">
    <property type="entry name" value="HTH_ICLR"/>
    <property type="match status" value="1"/>
</dbReference>
<sequence>MSEQDPSAKDLDYIVPALQRGLRILELFNSDQRNLNMNELAELMGGSVSSIYRIVQTLAAMGYLQKVGKNGYELGPQLISRGFTYLASRDIVDVALPHLNTLRDRTSLSCHLSIREQHHTLYIYRSFAQQRLSVNIPIGTRIPCHCNAMGKMLLSSMSEAELESLYQHVRLDDHMTSGPRNLPDLKLAISEAREQGWVLSRSDYATAIATAIRDHEGNVVAAINVSGPDAMMAAEGVLERTRDMLLECARQISAEAGYRPAALT</sequence>
<dbReference type="Pfam" id="PF09339">
    <property type="entry name" value="HTH_IclR"/>
    <property type="match status" value="1"/>
</dbReference>
<keyword evidence="3" id="KW-0804">Transcription</keyword>
<comment type="caution">
    <text evidence="6">The sequence shown here is derived from an EMBL/GenBank/DDBJ whole genome shotgun (WGS) entry which is preliminary data.</text>
</comment>
<proteinExistence type="predicted"/>
<feature type="domain" description="IclR-ED" evidence="5">
    <location>
        <begin position="77"/>
        <end position="258"/>
    </location>
</feature>
<dbReference type="PROSITE" id="PS51077">
    <property type="entry name" value="HTH_ICLR"/>
    <property type="match status" value="1"/>
</dbReference>
<accession>A0A2S9EY60</accession>
<evidence type="ECO:0000313" key="6">
    <source>
        <dbReference type="EMBL" id="PRC21915.1"/>
    </source>
</evidence>
<dbReference type="Gene3D" id="1.10.10.10">
    <property type="entry name" value="Winged helix-like DNA-binding domain superfamily/Winged helix DNA-binding domain"/>
    <property type="match status" value="1"/>
</dbReference>
<feature type="domain" description="HTH iclR-type" evidence="4">
    <location>
        <begin position="15"/>
        <end position="76"/>
    </location>
</feature>
<reference evidence="6 7" key="1">
    <citation type="submission" date="2017-09" db="EMBL/GenBank/DDBJ databases">
        <title>Genomic, metabolic, and phenotypic characteristics of bacterial isolates from the natural microbiome of the model nematode Caenorhabditis elegans.</title>
        <authorList>
            <person name="Zimmermann J."/>
            <person name="Obeng N."/>
            <person name="Yang W."/>
            <person name="Obeng O."/>
            <person name="Kissoyan K."/>
            <person name="Pees B."/>
            <person name="Dirksen P."/>
            <person name="Hoppner M."/>
            <person name="Franke A."/>
            <person name="Rosenstiel P."/>
            <person name="Leippe M."/>
            <person name="Dierking K."/>
            <person name="Kaleta C."/>
            <person name="Schulenburg H."/>
        </authorList>
    </citation>
    <scope>NUCLEOTIDE SEQUENCE [LARGE SCALE GENOMIC DNA]</scope>
    <source>
        <strain evidence="6 7">MYb117</strain>
    </source>
</reference>
<dbReference type="Proteomes" id="UP000238045">
    <property type="component" value="Unassembled WGS sequence"/>
</dbReference>
<dbReference type="RefSeq" id="WP_105695420.1">
    <property type="nucleotide sequence ID" value="NZ_CP159260.1"/>
</dbReference>
<dbReference type="GO" id="GO:0045892">
    <property type="term" value="P:negative regulation of DNA-templated transcription"/>
    <property type="evidence" value="ECO:0007669"/>
    <property type="project" value="TreeGrafter"/>
</dbReference>
<dbReference type="GO" id="GO:0003677">
    <property type="term" value="F:DNA binding"/>
    <property type="evidence" value="ECO:0007669"/>
    <property type="project" value="UniProtKB-KW"/>
</dbReference>
<dbReference type="PROSITE" id="PS51078">
    <property type="entry name" value="ICLR_ED"/>
    <property type="match status" value="1"/>
</dbReference>
<evidence type="ECO:0000256" key="3">
    <source>
        <dbReference type="ARBA" id="ARBA00023163"/>
    </source>
</evidence>
<dbReference type="InterPro" id="IPR036388">
    <property type="entry name" value="WH-like_DNA-bd_sf"/>
</dbReference>
<protein>
    <submittedName>
        <fullName evidence="6">IclR family transcriptional regulator</fullName>
    </submittedName>
</protein>
<evidence type="ECO:0000256" key="1">
    <source>
        <dbReference type="ARBA" id="ARBA00023015"/>
    </source>
</evidence>
<dbReference type="InterPro" id="IPR029016">
    <property type="entry name" value="GAF-like_dom_sf"/>
</dbReference>
<dbReference type="SUPFAM" id="SSF55781">
    <property type="entry name" value="GAF domain-like"/>
    <property type="match status" value="1"/>
</dbReference>
<dbReference type="EMBL" id="PCQL01000003">
    <property type="protein sequence ID" value="PRC21915.1"/>
    <property type="molecule type" value="Genomic_DNA"/>
</dbReference>
<name>A0A2S9EY60_9PSED</name>
<dbReference type="InterPro" id="IPR014757">
    <property type="entry name" value="Tscrpt_reg_IclR_C"/>
</dbReference>
<dbReference type="PANTHER" id="PTHR30136">
    <property type="entry name" value="HELIX-TURN-HELIX TRANSCRIPTIONAL REGULATOR, ICLR FAMILY"/>
    <property type="match status" value="1"/>
</dbReference>
<dbReference type="InterPro" id="IPR036390">
    <property type="entry name" value="WH_DNA-bd_sf"/>
</dbReference>
<organism evidence="6 7">
    <name type="scientific">Pseudomonas poae</name>
    <dbReference type="NCBI Taxonomy" id="200451"/>
    <lineage>
        <taxon>Bacteria</taxon>
        <taxon>Pseudomonadati</taxon>
        <taxon>Pseudomonadota</taxon>
        <taxon>Gammaproteobacteria</taxon>
        <taxon>Pseudomonadales</taxon>
        <taxon>Pseudomonadaceae</taxon>
        <taxon>Pseudomonas</taxon>
    </lineage>
</organism>
<gene>
    <name evidence="6" type="ORF">CQZ99_03730</name>
</gene>
<keyword evidence="7" id="KW-1185">Reference proteome</keyword>
<dbReference type="InterPro" id="IPR050707">
    <property type="entry name" value="HTH_MetabolicPath_Reg"/>
</dbReference>